<sequence length="88" mass="9576">MSHPPSEPPPGSTRPKVAIPRIGTQHGDDSVSSVFRGGANNNNRVAKACLGCRARKVRCNGARPQCFNCQGSNRPCLYNEGRRDRLKT</sequence>
<gene>
    <name evidence="10" type="ORF">BDV95DRAFT_494579</name>
</gene>
<name>A0A7C8M7D1_9PLEO</name>
<protein>
    <recommendedName>
        <fullName evidence="9">Zn(2)-C6 fungal-type domain-containing protein</fullName>
    </recommendedName>
</protein>
<keyword evidence="2" id="KW-0479">Metal-binding</keyword>
<evidence type="ECO:0000256" key="5">
    <source>
        <dbReference type="ARBA" id="ARBA00023125"/>
    </source>
</evidence>
<dbReference type="GO" id="GO:0008270">
    <property type="term" value="F:zinc ion binding"/>
    <property type="evidence" value="ECO:0007669"/>
    <property type="project" value="InterPro"/>
</dbReference>
<dbReference type="Gene3D" id="4.10.240.10">
    <property type="entry name" value="Zn(2)-C6 fungal-type DNA-binding domain"/>
    <property type="match status" value="1"/>
</dbReference>
<dbReference type="PROSITE" id="PS50048">
    <property type="entry name" value="ZN2_CY6_FUNGAL_2"/>
    <property type="match status" value="1"/>
</dbReference>
<dbReference type="InterPro" id="IPR036864">
    <property type="entry name" value="Zn2-C6_fun-type_DNA-bd_sf"/>
</dbReference>
<evidence type="ECO:0000256" key="7">
    <source>
        <dbReference type="ARBA" id="ARBA00023242"/>
    </source>
</evidence>
<comment type="subcellular location">
    <subcellularLocation>
        <location evidence="1">Nucleus</location>
    </subcellularLocation>
</comment>
<dbReference type="PROSITE" id="PS00463">
    <property type="entry name" value="ZN2_CY6_FUNGAL_1"/>
    <property type="match status" value="1"/>
</dbReference>
<dbReference type="GO" id="GO:0005634">
    <property type="term" value="C:nucleus"/>
    <property type="evidence" value="ECO:0007669"/>
    <property type="project" value="UniProtKB-SubCell"/>
</dbReference>
<accession>A0A7C8M7D1</accession>
<dbReference type="Pfam" id="PF00172">
    <property type="entry name" value="Zn_clus"/>
    <property type="match status" value="1"/>
</dbReference>
<reference evidence="10 11" key="1">
    <citation type="submission" date="2020-01" db="EMBL/GenBank/DDBJ databases">
        <authorList>
            <consortium name="DOE Joint Genome Institute"/>
            <person name="Haridas S."/>
            <person name="Albert R."/>
            <person name="Binder M."/>
            <person name="Bloem J."/>
            <person name="Labutti K."/>
            <person name="Salamov A."/>
            <person name="Andreopoulos B."/>
            <person name="Baker S.E."/>
            <person name="Barry K."/>
            <person name="Bills G."/>
            <person name="Bluhm B.H."/>
            <person name="Cannon C."/>
            <person name="Castanera R."/>
            <person name="Culley D.E."/>
            <person name="Daum C."/>
            <person name="Ezra D."/>
            <person name="Gonzalez J.B."/>
            <person name="Henrissat B."/>
            <person name="Kuo A."/>
            <person name="Liang C."/>
            <person name="Lipzen A."/>
            <person name="Lutzoni F."/>
            <person name="Magnuson J."/>
            <person name="Mondo S."/>
            <person name="Nolan M."/>
            <person name="Ohm R."/>
            <person name="Pangilinan J."/>
            <person name="Park H.-J.H."/>
            <person name="Ramirez L."/>
            <person name="Alfaro M."/>
            <person name="Sun H."/>
            <person name="Tritt A."/>
            <person name="Yoshinaga Y."/>
            <person name="Zwiers L.-H.L."/>
            <person name="Turgeon B.G."/>
            <person name="Goodwin S.B."/>
            <person name="Spatafora J.W."/>
            <person name="Crous P.W."/>
            <person name="Grigoriev I.V."/>
        </authorList>
    </citation>
    <scope>NUCLEOTIDE SEQUENCE [LARGE SCALE GENOMIC DNA]</scope>
    <source>
        <strain evidence="10 11">CBS 611.86</strain>
    </source>
</reference>
<dbReference type="GO" id="GO:0000981">
    <property type="term" value="F:DNA-binding transcription factor activity, RNA polymerase II-specific"/>
    <property type="evidence" value="ECO:0007669"/>
    <property type="project" value="InterPro"/>
</dbReference>
<dbReference type="OrthoDB" id="10261408at2759"/>
<dbReference type="EMBL" id="JAADJZ010000012">
    <property type="protein sequence ID" value="KAF2870978.1"/>
    <property type="molecule type" value="Genomic_DNA"/>
</dbReference>
<keyword evidence="11" id="KW-1185">Reference proteome</keyword>
<evidence type="ECO:0000256" key="1">
    <source>
        <dbReference type="ARBA" id="ARBA00004123"/>
    </source>
</evidence>
<evidence type="ECO:0000256" key="8">
    <source>
        <dbReference type="SAM" id="MobiDB-lite"/>
    </source>
</evidence>
<feature type="compositionally biased region" description="Pro residues" evidence="8">
    <location>
        <begin position="1"/>
        <end position="12"/>
    </location>
</feature>
<dbReference type="SMART" id="SM00066">
    <property type="entry name" value="GAL4"/>
    <property type="match status" value="1"/>
</dbReference>
<feature type="region of interest" description="Disordered" evidence="8">
    <location>
        <begin position="1"/>
        <end position="38"/>
    </location>
</feature>
<keyword evidence="4" id="KW-0805">Transcription regulation</keyword>
<feature type="domain" description="Zn(2)-C6 fungal-type" evidence="9">
    <location>
        <begin position="48"/>
        <end position="78"/>
    </location>
</feature>
<evidence type="ECO:0000256" key="2">
    <source>
        <dbReference type="ARBA" id="ARBA00022723"/>
    </source>
</evidence>
<evidence type="ECO:0000313" key="11">
    <source>
        <dbReference type="Proteomes" id="UP000481861"/>
    </source>
</evidence>
<evidence type="ECO:0000259" key="9">
    <source>
        <dbReference type="PROSITE" id="PS50048"/>
    </source>
</evidence>
<evidence type="ECO:0000256" key="4">
    <source>
        <dbReference type="ARBA" id="ARBA00023015"/>
    </source>
</evidence>
<keyword evidence="7" id="KW-0539">Nucleus</keyword>
<dbReference type="CDD" id="cd00067">
    <property type="entry name" value="GAL4"/>
    <property type="match status" value="1"/>
</dbReference>
<keyword evidence="3" id="KW-0862">Zinc</keyword>
<dbReference type="PANTHER" id="PTHR31313:SF81">
    <property type="entry name" value="TY1 ENHANCER ACTIVATOR"/>
    <property type="match status" value="1"/>
</dbReference>
<evidence type="ECO:0000313" key="10">
    <source>
        <dbReference type="EMBL" id="KAF2870978.1"/>
    </source>
</evidence>
<dbReference type="Proteomes" id="UP000481861">
    <property type="component" value="Unassembled WGS sequence"/>
</dbReference>
<dbReference type="GO" id="GO:0003677">
    <property type="term" value="F:DNA binding"/>
    <property type="evidence" value="ECO:0007669"/>
    <property type="project" value="UniProtKB-KW"/>
</dbReference>
<dbReference type="AlphaFoldDB" id="A0A7C8M7D1"/>
<dbReference type="SUPFAM" id="SSF57701">
    <property type="entry name" value="Zn2/Cys6 DNA-binding domain"/>
    <property type="match status" value="1"/>
</dbReference>
<keyword evidence="6" id="KW-0804">Transcription</keyword>
<dbReference type="InterPro" id="IPR001138">
    <property type="entry name" value="Zn2Cys6_DnaBD"/>
</dbReference>
<dbReference type="InterPro" id="IPR051615">
    <property type="entry name" value="Transcr_Regulatory_Elem"/>
</dbReference>
<proteinExistence type="predicted"/>
<dbReference type="PANTHER" id="PTHR31313">
    <property type="entry name" value="TY1 ENHANCER ACTIVATOR"/>
    <property type="match status" value="1"/>
</dbReference>
<evidence type="ECO:0000256" key="3">
    <source>
        <dbReference type="ARBA" id="ARBA00022833"/>
    </source>
</evidence>
<keyword evidence="5" id="KW-0238">DNA-binding</keyword>
<organism evidence="10 11">
    <name type="scientific">Massariosphaeria phaeospora</name>
    <dbReference type="NCBI Taxonomy" id="100035"/>
    <lineage>
        <taxon>Eukaryota</taxon>
        <taxon>Fungi</taxon>
        <taxon>Dikarya</taxon>
        <taxon>Ascomycota</taxon>
        <taxon>Pezizomycotina</taxon>
        <taxon>Dothideomycetes</taxon>
        <taxon>Pleosporomycetidae</taxon>
        <taxon>Pleosporales</taxon>
        <taxon>Pleosporales incertae sedis</taxon>
        <taxon>Massariosphaeria</taxon>
    </lineage>
</organism>
<evidence type="ECO:0000256" key="6">
    <source>
        <dbReference type="ARBA" id="ARBA00023163"/>
    </source>
</evidence>
<comment type="caution">
    <text evidence="10">The sequence shown here is derived from an EMBL/GenBank/DDBJ whole genome shotgun (WGS) entry which is preliminary data.</text>
</comment>